<feature type="compositionally biased region" description="Polar residues" evidence="4">
    <location>
        <begin position="160"/>
        <end position="170"/>
    </location>
</feature>
<organism evidence="6 7">
    <name type="scientific">Prevotella histicola</name>
    <dbReference type="NCBI Taxonomy" id="470565"/>
    <lineage>
        <taxon>Bacteria</taxon>
        <taxon>Pseudomonadati</taxon>
        <taxon>Bacteroidota</taxon>
        <taxon>Bacteroidia</taxon>
        <taxon>Bacteroidales</taxon>
        <taxon>Prevotellaceae</taxon>
        <taxon>Prevotella</taxon>
    </lineage>
</organism>
<gene>
    <name evidence="6" type="ORF">HXN33_08070</name>
</gene>
<dbReference type="InterPro" id="IPR010992">
    <property type="entry name" value="IHF-like_DNA-bd_dom_sf"/>
</dbReference>
<feature type="region of interest" description="Disordered" evidence="4">
    <location>
        <begin position="152"/>
        <end position="186"/>
    </location>
</feature>
<evidence type="ECO:0000256" key="2">
    <source>
        <dbReference type="ARBA" id="ARBA00023125"/>
    </source>
</evidence>
<dbReference type="Gene3D" id="4.10.520.10">
    <property type="entry name" value="IHF-like DNA-binding proteins"/>
    <property type="match status" value="1"/>
</dbReference>
<dbReference type="PANTHER" id="PTHR33175">
    <property type="entry name" value="DNA-BINDING PROTEIN HU"/>
    <property type="match status" value="1"/>
</dbReference>
<dbReference type="CDD" id="cd13832">
    <property type="entry name" value="IHF"/>
    <property type="match status" value="1"/>
</dbReference>
<reference evidence="6" key="1">
    <citation type="submission" date="2020-04" db="EMBL/GenBank/DDBJ databases">
        <title>Deep metagenomics examines the oral microbiome during advanced dental caries in children, revealing novel taxa and co-occurrences with host molecules.</title>
        <authorList>
            <person name="Baker J.L."/>
            <person name="Morton J.T."/>
            <person name="Dinis M."/>
            <person name="Alvarez R."/>
            <person name="Tran N.C."/>
            <person name="Knight R."/>
            <person name="Edlund A."/>
        </authorList>
    </citation>
    <scope>NUCLEOTIDE SEQUENCE</scope>
    <source>
        <strain evidence="6">JCVI_25_bin.9</strain>
    </source>
</reference>
<sequence>MAKSVIQIIATAIAKKHNISIAHASSFVEAFFTVIGDELKRGNQVKVKGLGTFKVQTVKPRESVNVNTGERVLIKGHDKISFTPDASMKELVNKPFSQFETVVINDNVNVEELETLPEEELSETVEQADQDFEDTISKPSVVDNRFTAAMDNSIDEDNDSPNTFNTQSVNGGKRTQENNTSQKEVVETDSSIYAKSQETLYSTKDKYVDTPNVTTSGEALNDIDDTDDDIESSSNSILRVVAFLAAIIIVFLGVFLWMKMGNGKGKNNKVELSLQQKKLVKKDTTVSVAKASVPDTLKDVASRVKKVEYFMHMNNDARIRYGAYNIVGIDRIVVLKKGQTMAKYSRQTLGADMIGYFQVLNGRNTMAEGDTMKVPRVELRPQYRKK</sequence>
<dbReference type="PANTHER" id="PTHR33175:SF2">
    <property type="entry name" value="INTEGRATION HOST FACTOR SUBUNIT ALPHA"/>
    <property type="match status" value="1"/>
</dbReference>
<evidence type="ECO:0000313" key="6">
    <source>
        <dbReference type="EMBL" id="MBF1415519.1"/>
    </source>
</evidence>
<keyword evidence="2 6" id="KW-0238">DNA-binding</keyword>
<dbReference type="AlphaFoldDB" id="A0A930N7C4"/>
<comment type="similarity">
    <text evidence="1 3">Belongs to the bacterial histone-like protein family.</text>
</comment>
<keyword evidence="5" id="KW-1133">Transmembrane helix</keyword>
<keyword evidence="5" id="KW-0472">Membrane</keyword>
<dbReference type="GO" id="GO:0003677">
    <property type="term" value="F:DNA binding"/>
    <property type="evidence" value="ECO:0007669"/>
    <property type="project" value="UniProtKB-KW"/>
</dbReference>
<keyword evidence="5" id="KW-0812">Transmembrane</keyword>
<feature type="compositionally biased region" description="Polar residues" evidence="4">
    <location>
        <begin position="177"/>
        <end position="186"/>
    </location>
</feature>
<evidence type="ECO:0000256" key="4">
    <source>
        <dbReference type="SAM" id="MobiDB-lite"/>
    </source>
</evidence>
<comment type="caution">
    <text evidence="6">The sequence shown here is derived from an EMBL/GenBank/DDBJ whole genome shotgun (WGS) entry which is preliminary data.</text>
</comment>
<dbReference type="SMART" id="SM00411">
    <property type="entry name" value="BHL"/>
    <property type="match status" value="1"/>
</dbReference>
<dbReference type="Pfam" id="PF00216">
    <property type="entry name" value="Bac_DNA_binding"/>
    <property type="match status" value="1"/>
</dbReference>
<dbReference type="GO" id="GO:0005829">
    <property type="term" value="C:cytosol"/>
    <property type="evidence" value="ECO:0007669"/>
    <property type="project" value="TreeGrafter"/>
</dbReference>
<evidence type="ECO:0000256" key="5">
    <source>
        <dbReference type="SAM" id="Phobius"/>
    </source>
</evidence>
<evidence type="ECO:0000256" key="3">
    <source>
        <dbReference type="RuleBase" id="RU003939"/>
    </source>
</evidence>
<dbReference type="SUPFAM" id="SSF47729">
    <property type="entry name" value="IHF-like DNA-binding proteins"/>
    <property type="match status" value="1"/>
</dbReference>
<dbReference type="Proteomes" id="UP000757461">
    <property type="component" value="Unassembled WGS sequence"/>
</dbReference>
<protein>
    <submittedName>
        <fullName evidence="6">HU family DNA-binding protein</fullName>
    </submittedName>
</protein>
<evidence type="ECO:0000256" key="1">
    <source>
        <dbReference type="ARBA" id="ARBA00010529"/>
    </source>
</evidence>
<dbReference type="GO" id="GO:0030527">
    <property type="term" value="F:structural constituent of chromatin"/>
    <property type="evidence" value="ECO:0007669"/>
    <property type="project" value="InterPro"/>
</dbReference>
<dbReference type="RefSeq" id="WP_278538970.1">
    <property type="nucleotide sequence ID" value="NZ_JABZSL010000008.1"/>
</dbReference>
<accession>A0A930N7C4</accession>
<name>A0A930N7C4_9BACT</name>
<proteinExistence type="inferred from homology"/>
<feature type="transmembrane region" description="Helical" evidence="5">
    <location>
        <begin position="237"/>
        <end position="258"/>
    </location>
</feature>
<dbReference type="InterPro" id="IPR000119">
    <property type="entry name" value="Hist_DNA-bd"/>
</dbReference>
<dbReference type="EMBL" id="JABZSQ010000156">
    <property type="protein sequence ID" value="MBF1415519.1"/>
    <property type="molecule type" value="Genomic_DNA"/>
</dbReference>
<evidence type="ECO:0000313" key="7">
    <source>
        <dbReference type="Proteomes" id="UP000757461"/>
    </source>
</evidence>